<comment type="similarity">
    <text evidence="3">Belongs to the TO family.</text>
</comment>
<keyword evidence="1 5" id="KW-0732">Signal</keyword>
<dbReference type="SMART" id="SM00700">
    <property type="entry name" value="JHBP"/>
    <property type="match status" value="1"/>
</dbReference>
<dbReference type="InterPro" id="IPR010562">
    <property type="entry name" value="Haemolymph_juvenile_hormone-bd"/>
</dbReference>
<evidence type="ECO:0000256" key="4">
    <source>
        <dbReference type="SAM" id="MobiDB-lite"/>
    </source>
</evidence>
<dbReference type="EMBL" id="JAZDUA010000209">
    <property type="protein sequence ID" value="KAK7864168.1"/>
    <property type="molecule type" value="Genomic_DNA"/>
</dbReference>
<reference evidence="6 7" key="1">
    <citation type="submission" date="2024-03" db="EMBL/GenBank/DDBJ databases">
        <title>The genome assembly and annotation of the cricket Gryllus longicercus Weissman &amp; Gray.</title>
        <authorList>
            <person name="Szrajer S."/>
            <person name="Gray D."/>
            <person name="Ylla G."/>
        </authorList>
    </citation>
    <scope>NUCLEOTIDE SEQUENCE [LARGE SCALE GENOMIC DNA]</scope>
    <source>
        <strain evidence="6">DAG 2021-001</strain>
        <tissue evidence="6">Whole body minus gut</tissue>
    </source>
</reference>
<dbReference type="AlphaFoldDB" id="A0AAN9VVN3"/>
<dbReference type="Gene3D" id="3.15.10.30">
    <property type="entry name" value="Haemolymph juvenile hormone binding protein"/>
    <property type="match status" value="1"/>
</dbReference>
<protein>
    <submittedName>
        <fullName evidence="6">Uncharacterized protein</fullName>
    </submittedName>
</protein>
<feature type="chain" id="PRO_5043002998" evidence="5">
    <location>
        <begin position="48"/>
        <end position="283"/>
    </location>
</feature>
<dbReference type="PANTHER" id="PTHR11008">
    <property type="entry name" value="PROTEIN TAKEOUT-LIKE PROTEIN"/>
    <property type="match status" value="1"/>
</dbReference>
<evidence type="ECO:0000256" key="3">
    <source>
        <dbReference type="ARBA" id="ARBA00060902"/>
    </source>
</evidence>
<feature type="region of interest" description="Disordered" evidence="4">
    <location>
        <begin position="1"/>
        <end position="22"/>
    </location>
</feature>
<dbReference type="Proteomes" id="UP001378592">
    <property type="component" value="Unassembled WGS sequence"/>
</dbReference>
<evidence type="ECO:0000256" key="2">
    <source>
        <dbReference type="ARBA" id="ARBA00023108"/>
    </source>
</evidence>
<comment type="caution">
    <text evidence="6">The sequence shown here is derived from an EMBL/GenBank/DDBJ whole genome shotgun (WGS) entry which is preliminary data.</text>
</comment>
<dbReference type="FunFam" id="3.15.10.30:FF:000001">
    <property type="entry name" value="Takeout-like protein 1"/>
    <property type="match status" value="1"/>
</dbReference>
<dbReference type="InterPro" id="IPR038606">
    <property type="entry name" value="To_sf"/>
</dbReference>
<keyword evidence="2" id="KW-0090">Biological rhythms</keyword>
<organism evidence="6 7">
    <name type="scientific">Gryllus longicercus</name>
    <dbReference type="NCBI Taxonomy" id="2509291"/>
    <lineage>
        <taxon>Eukaryota</taxon>
        <taxon>Metazoa</taxon>
        <taxon>Ecdysozoa</taxon>
        <taxon>Arthropoda</taxon>
        <taxon>Hexapoda</taxon>
        <taxon>Insecta</taxon>
        <taxon>Pterygota</taxon>
        <taxon>Neoptera</taxon>
        <taxon>Polyneoptera</taxon>
        <taxon>Orthoptera</taxon>
        <taxon>Ensifera</taxon>
        <taxon>Gryllidea</taxon>
        <taxon>Grylloidea</taxon>
        <taxon>Gryllidae</taxon>
        <taxon>Gryllinae</taxon>
        <taxon>Gryllus</taxon>
    </lineage>
</organism>
<feature type="signal peptide" evidence="5">
    <location>
        <begin position="1"/>
        <end position="47"/>
    </location>
</feature>
<gene>
    <name evidence="6" type="ORF">R5R35_004084</name>
</gene>
<evidence type="ECO:0000256" key="1">
    <source>
        <dbReference type="ARBA" id="ARBA00022729"/>
    </source>
</evidence>
<keyword evidence="7" id="KW-1185">Reference proteome</keyword>
<evidence type="ECO:0000313" key="6">
    <source>
        <dbReference type="EMBL" id="KAK7864168.1"/>
    </source>
</evidence>
<proteinExistence type="inferred from homology"/>
<evidence type="ECO:0000256" key="5">
    <source>
        <dbReference type="SAM" id="SignalP"/>
    </source>
</evidence>
<dbReference type="GO" id="GO:0005615">
    <property type="term" value="C:extracellular space"/>
    <property type="evidence" value="ECO:0007669"/>
    <property type="project" value="TreeGrafter"/>
</dbReference>
<dbReference type="Pfam" id="PF06585">
    <property type="entry name" value="JHBP"/>
    <property type="match status" value="1"/>
</dbReference>
<dbReference type="GO" id="GO:0007623">
    <property type="term" value="P:circadian rhythm"/>
    <property type="evidence" value="ECO:0007669"/>
    <property type="project" value="UniProtKB-ARBA"/>
</dbReference>
<evidence type="ECO:0000313" key="7">
    <source>
        <dbReference type="Proteomes" id="UP001378592"/>
    </source>
</evidence>
<accession>A0AAN9VVN3</accession>
<sequence length="283" mass="31280">MHRATVARSPAGMPLALDPASAPTRPRAPLPSLLLLLVLLTPAPAACDQDARRAPALPEYIHVCQRDAPDIDACINASINALRPQLLSGLPELDVPPLDPVALDEIKLSRGPAGALFEATIRNIKAFGAPNFIIEELKTDLEKNVFDFKLLLPKINFLGDYQLRMNILLINIFGKGHITGNFTNYKCDCHLKGNKVIINGEEYLKFDRMGLKLNIGKAKFYMSNLFNGDRLLGEATNRIINENVDLLLAEVLPAMEISLANVFTDIANKIMLSYPYDILFPHK</sequence>
<dbReference type="PANTHER" id="PTHR11008:SF39">
    <property type="entry name" value="CIRCADIAN CLOCK-CONTROLLED PROTEIN-LIKE PROTEIN"/>
    <property type="match status" value="1"/>
</dbReference>
<name>A0AAN9VVN3_9ORTH</name>